<feature type="compositionally biased region" description="Polar residues" evidence="3">
    <location>
        <begin position="186"/>
        <end position="197"/>
    </location>
</feature>
<dbReference type="PROSITE" id="PS51444">
    <property type="entry name" value="FH2"/>
    <property type="match status" value="1"/>
</dbReference>
<feature type="compositionally biased region" description="Polar residues" evidence="3">
    <location>
        <begin position="276"/>
        <end position="306"/>
    </location>
</feature>
<evidence type="ECO:0000256" key="4">
    <source>
        <dbReference type="SAM" id="Phobius"/>
    </source>
</evidence>
<keyword evidence="4" id="KW-1133">Transmembrane helix</keyword>
<feature type="chain" id="PRO_5043382852" description="Formin-like protein" evidence="5">
    <location>
        <begin position="20"/>
        <end position="894"/>
    </location>
</feature>
<name>A0AAV3RCN3_LITER</name>
<dbReference type="AlphaFoldDB" id="A0AAV3RCN3"/>
<organism evidence="7 8">
    <name type="scientific">Lithospermum erythrorhizon</name>
    <name type="common">Purple gromwell</name>
    <name type="synonym">Lithospermum officinale var. erythrorhizon</name>
    <dbReference type="NCBI Taxonomy" id="34254"/>
    <lineage>
        <taxon>Eukaryota</taxon>
        <taxon>Viridiplantae</taxon>
        <taxon>Streptophyta</taxon>
        <taxon>Embryophyta</taxon>
        <taxon>Tracheophyta</taxon>
        <taxon>Spermatophyta</taxon>
        <taxon>Magnoliopsida</taxon>
        <taxon>eudicotyledons</taxon>
        <taxon>Gunneridae</taxon>
        <taxon>Pentapetalae</taxon>
        <taxon>asterids</taxon>
        <taxon>lamiids</taxon>
        <taxon>Boraginales</taxon>
        <taxon>Boraginaceae</taxon>
        <taxon>Boraginoideae</taxon>
        <taxon>Lithospermeae</taxon>
        <taxon>Lithospermum</taxon>
    </lineage>
</organism>
<evidence type="ECO:0000313" key="7">
    <source>
        <dbReference type="EMBL" id="GAA0173038.1"/>
    </source>
</evidence>
<dbReference type="SUPFAM" id="SSF101447">
    <property type="entry name" value="Formin homology 2 domain (FH2 domain)"/>
    <property type="match status" value="1"/>
</dbReference>
<comment type="caution">
    <text evidence="7">The sequence shown here is derived from an EMBL/GenBank/DDBJ whole genome shotgun (WGS) entry which is preliminary data.</text>
</comment>
<keyword evidence="4" id="KW-0812">Transmembrane</keyword>
<feature type="region of interest" description="Disordered" evidence="3">
    <location>
        <begin position="25"/>
        <end position="106"/>
    </location>
</feature>
<feature type="domain" description="FH2" evidence="6">
    <location>
        <begin position="469"/>
        <end position="892"/>
    </location>
</feature>
<feature type="region of interest" description="Disordered" evidence="3">
    <location>
        <begin position="155"/>
        <end position="480"/>
    </location>
</feature>
<dbReference type="GO" id="GO:0045010">
    <property type="term" value="P:actin nucleation"/>
    <property type="evidence" value="ECO:0007669"/>
    <property type="project" value="InterPro"/>
</dbReference>
<dbReference type="PANTHER" id="PTHR23213">
    <property type="entry name" value="FORMIN-RELATED"/>
    <property type="match status" value="1"/>
</dbReference>
<feature type="compositionally biased region" description="Pro residues" evidence="3">
    <location>
        <begin position="404"/>
        <end position="413"/>
    </location>
</feature>
<feature type="compositionally biased region" description="Basic and acidic residues" evidence="3">
    <location>
        <begin position="28"/>
        <end position="37"/>
    </location>
</feature>
<evidence type="ECO:0000256" key="3">
    <source>
        <dbReference type="SAM" id="MobiDB-lite"/>
    </source>
</evidence>
<evidence type="ECO:0000259" key="6">
    <source>
        <dbReference type="PROSITE" id="PS51444"/>
    </source>
</evidence>
<keyword evidence="5" id="KW-0732">Signal</keyword>
<feature type="transmembrane region" description="Helical" evidence="4">
    <location>
        <begin position="124"/>
        <end position="146"/>
    </location>
</feature>
<dbReference type="Pfam" id="PF02181">
    <property type="entry name" value="FH2"/>
    <property type="match status" value="1"/>
</dbReference>
<dbReference type="Proteomes" id="UP001454036">
    <property type="component" value="Unassembled WGS sequence"/>
</dbReference>
<accession>A0AAV3RCN3</accession>
<dbReference type="Gene3D" id="1.20.58.2220">
    <property type="entry name" value="Formin, FH2 domain"/>
    <property type="match status" value="1"/>
</dbReference>
<evidence type="ECO:0000256" key="1">
    <source>
        <dbReference type="ARBA" id="ARBA00025793"/>
    </source>
</evidence>
<dbReference type="InterPro" id="IPR042201">
    <property type="entry name" value="FH2_Formin_sf"/>
</dbReference>
<evidence type="ECO:0000256" key="2">
    <source>
        <dbReference type="RuleBase" id="RU361260"/>
    </source>
</evidence>
<dbReference type="InterPro" id="IPR027643">
    <property type="entry name" value="Formin-like_plant"/>
</dbReference>
<keyword evidence="8" id="KW-1185">Reference proteome</keyword>
<dbReference type="InterPro" id="IPR015425">
    <property type="entry name" value="FH2_Formin"/>
</dbReference>
<dbReference type="PANTHER" id="PTHR23213:SF338">
    <property type="entry name" value="FORMIN-LIKE PROTEIN 6"/>
    <property type="match status" value="1"/>
</dbReference>
<feature type="signal peptide" evidence="5">
    <location>
        <begin position="1"/>
        <end position="19"/>
    </location>
</feature>
<evidence type="ECO:0000256" key="5">
    <source>
        <dbReference type="SAM" id="SignalP"/>
    </source>
</evidence>
<reference evidence="7 8" key="1">
    <citation type="submission" date="2024-01" db="EMBL/GenBank/DDBJ databases">
        <title>The complete chloroplast genome sequence of Lithospermum erythrorhizon: insights into the phylogenetic relationship among Boraginaceae species and the maternal lineages of purple gromwells.</title>
        <authorList>
            <person name="Okada T."/>
            <person name="Watanabe K."/>
        </authorList>
    </citation>
    <scope>NUCLEOTIDE SEQUENCE [LARGE SCALE GENOMIC DNA]</scope>
</reference>
<comment type="similarity">
    <text evidence="1">Belongs to the formin-like family. Class-I subfamily.</text>
</comment>
<dbReference type="EMBL" id="BAABME010008413">
    <property type="protein sequence ID" value="GAA0173038.1"/>
    <property type="molecule type" value="Genomic_DNA"/>
</dbReference>
<feature type="compositionally biased region" description="Polar residues" evidence="3">
    <location>
        <begin position="434"/>
        <end position="448"/>
    </location>
</feature>
<feature type="compositionally biased region" description="Polar residues" evidence="3">
    <location>
        <begin position="388"/>
        <end position="399"/>
    </location>
</feature>
<protein>
    <recommendedName>
        <fullName evidence="2">Formin-like protein</fullName>
    </recommendedName>
</protein>
<sequence length="894" mass="99124">MRAYHIAIIFIILNSCSIAQLLSDADTAEQRQRDSVGKGRKPRRILHEPLLPAASPPPLVIESSPLPRPPPAHQDQPFFPEVPGGNIPDQPQQLPSSPPANGLPVSNNSIVTEQAQQAKPIKKVAIAISVGIVTLGMLSALAFYLFKHRVNHPREPQKLVGNNNSQRRINEESGGQPSSFLYIGTVEQSNQESVNGNNGPGDGSTYQRPSTAKVSDRYRPSPDLQPLAPLPKNPPGLGINSPPPMSTSDDESHDSNAFYTPRSLSVSSEDGFYTPMRQQSYRGNSGNTNTGLVQQSKSERISSSPVHHSKRTSPKTRLVAPPPNVKPTMVPSIQQPPGLPPLPPRQLADSLEAESLEPHEQGSDLPLPFVAKRLKFSAPPPPPDMTRFLSTNNQNQQPSEICIPTPPPPPPPSRKLGVQKINVNSEISQKRNKAQSADSPNPRTTPENSKQHYVEEVINEASSSDIHVDDDDDGSRPKLKPLHWDKVKASSDRATVWDQLKSNSFQLNEDMMDSLFISNSTNSVKLEYTKKHGIPSGEKEIRLLDPKKSQNIAIFLRALNVSQDEVHEALLEGNHDGLGLELLETLVKMAPTKEEEIKLTDYSGDLSKLGSAERFLKAILDVPFAFTRVDAMLYRKNFDTEVRYLRDSYNTLEEACTELKNSRLFLKLLEAVLRTGNRMNVGTMRGDARAFKLDTLLKLVDIKGTDGKTTLLHFVVQAIIRSEQTSCNPPNEAFPSKTNIEVKEEAFKKEGLQIVSGLAKELSNIKKAAGMDSDVLHGYLNKLNSGLHKVKTILQNEKQSLSGKFFESTKMFVEESEQDICRIKAEEKKALSMVREVTEYFHGDTAKEEAHPFRIFVIVRDFLSILDNVCREVGKMQERTIVGSARSFNLNAYR</sequence>
<feature type="compositionally biased region" description="Polar residues" evidence="3">
    <location>
        <begin position="160"/>
        <end position="179"/>
    </location>
</feature>
<keyword evidence="4" id="KW-0472">Membrane</keyword>
<gene>
    <name evidence="7" type="ORF">LIER_26738</name>
</gene>
<evidence type="ECO:0000313" key="8">
    <source>
        <dbReference type="Proteomes" id="UP001454036"/>
    </source>
</evidence>
<dbReference type="GO" id="GO:0051015">
    <property type="term" value="F:actin filament binding"/>
    <property type="evidence" value="ECO:0007669"/>
    <property type="project" value="InterPro"/>
</dbReference>
<dbReference type="SMART" id="SM00498">
    <property type="entry name" value="FH2"/>
    <property type="match status" value="1"/>
</dbReference>
<proteinExistence type="inferred from homology"/>
<feature type="compositionally biased region" description="Polar residues" evidence="3">
    <location>
        <begin position="204"/>
        <end position="213"/>
    </location>
</feature>
<feature type="compositionally biased region" description="Polar residues" evidence="3">
    <location>
        <begin position="255"/>
        <end position="268"/>
    </location>
</feature>